<feature type="domain" description="Prokaryotic-type class I peptide chain release factors" evidence="7">
    <location>
        <begin position="243"/>
        <end position="259"/>
    </location>
</feature>
<comment type="subcellular location">
    <subcellularLocation>
        <location evidence="4">Cytoplasm</location>
    </subcellularLocation>
</comment>
<dbReference type="PANTHER" id="PTHR43116">
    <property type="entry name" value="PEPTIDE CHAIN RELEASE FACTOR 2"/>
    <property type="match status" value="1"/>
</dbReference>
<keyword evidence="9" id="KW-1185">Reference proteome</keyword>
<reference evidence="8 9" key="1">
    <citation type="submission" date="2020-04" db="EMBL/GenBank/DDBJ databases">
        <title>Description of novel Gluconacetobacter.</title>
        <authorList>
            <person name="Sombolestani A."/>
        </authorList>
    </citation>
    <scope>NUCLEOTIDE SEQUENCE [LARGE SCALE GENOMIC DNA]</scope>
    <source>
        <strain evidence="8 9">LMG 27724</strain>
    </source>
</reference>
<dbReference type="Gene3D" id="3.30.70.1660">
    <property type="match status" value="1"/>
</dbReference>
<proteinExistence type="inferred from homology"/>
<keyword evidence="2 4" id="KW-0488">Methylation</keyword>
<evidence type="ECO:0000259" key="7">
    <source>
        <dbReference type="PROSITE" id="PS00745"/>
    </source>
</evidence>
<protein>
    <recommendedName>
        <fullName evidence="4 5">Peptide chain release factor 2</fullName>
        <shortName evidence="4">RF-2</shortName>
    </recommendedName>
</protein>
<sequence>MSAETEALNDQIKQSVALLRRHLDWDVALGRLAELNNRAEDPDLWNDPDAAQKLMRERTLLAGQVEGVQRLEADVRDTLDLVELAEMEGDEAVLKDATRMLRDLAEEAKRRETESLLSGEADSNDCYMEVNAGAGGTEAQDWAEMLLRMYTRWAEQHGYKVTLMESSEGEQAGLKSATIQVSGPNAYGWLKTEAGVHRLVRISPFDAAARRQTSFASVWVYPVVDDSIEIEINEADLKVDTFRASGAGGQHVNKTESAIRITHIPTGIIVACQTDRSQHRNRATAMTMLKARMYEQELQRREAAAAQTEAAKTDIGWGHQIRSYVLAPYQLVKDLRTNVERGNPGAVLDGDLDDFMAAALAARVGATRSEASASAQ</sequence>
<dbReference type="RefSeq" id="WP_182977705.1">
    <property type="nucleotide sequence ID" value="NZ_BAABGB010000001.1"/>
</dbReference>
<comment type="PTM">
    <text evidence="4">Methylated by PrmC. Methylation increases the termination efficiency of RF2.</text>
</comment>
<dbReference type="AlphaFoldDB" id="A0A7W4NYP3"/>
<evidence type="ECO:0000256" key="3">
    <source>
        <dbReference type="ARBA" id="ARBA00022917"/>
    </source>
</evidence>
<dbReference type="PANTHER" id="PTHR43116:SF3">
    <property type="entry name" value="CLASS I PEPTIDE CHAIN RELEASE FACTOR"/>
    <property type="match status" value="1"/>
</dbReference>
<organism evidence="8 9">
    <name type="scientific">Gluconacetobacter asukensis</name>
    <dbReference type="NCBI Taxonomy" id="1017181"/>
    <lineage>
        <taxon>Bacteria</taxon>
        <taxon>Pseudomonadati</taxon>
        <taxon>Pseudomonadota</taxon>
        <taxon>Alphaproteobacteria</taxon>
        <taxon>Acetobacterales</taxon>
        <taxon>Acetobacteraceae</taxon>
        <taxon>Gluconacetobacter</taxon>
    </lineage>
</organism>
<evidence type="ECO:0000256" key="2">
    <source>
        <dbReference type="ARBA" id="ARBA00022481"/>
    </source>
</evidence>
<dbReference type="SMART" id="SM00937">
    <property type="entry name" value="PCRF"/>
    <property type="match status" value="1"/>
</dbReference>
<dbReference type="GO" id="GO:0016149">
    <property type="term" value="F:translation release factor activity, codon specific"/>
    <property type="evidence" value="ECO:0007669"/>
    <property type="project" value="UniProtKB-UniRule"/>
</dbReference>
<dbReference type="EMBL" id="JABEQE010000002">
    <property type="protein sequence ID" value="MBB2171072.1"/>
    <property type="molecule type" value="Genomic_DNA"/>
</dbReference>
<evidence type="ECO:0000313" key="9">
    <source>
        <dbReference type="Proteomes" id="UP000577891"/>
    </source>
</evidence>
<dbReference type="InterPro" id="IPR005139">
    <property type="entry name" value="PCRF"/>
</dbReference>
<dbReference type="HAMAP" id="MF_00094">
    <property type="entry name" value="Rel_fac_2"/>
    <property type="match status" value="1"/>
</dbReference>
<evidence type="ECO:0000256" key="6">
    <source>
        <dbReference type="SAM" id="Coils"/>
    </source>
</evidence>
<feature type="modified residue" description="N5-methylglutamine" evidence="4">
    <location>
        <position position="250"/>
    </location>
</feature>
<evidence type="ECO:0000313" key="8">
    <source>
        <dbReference type="EMBL" id="MBB2171072.1"/>
    </source>
</evidence>
<dbReference type="InterPro" id="IPR004374">
    <property type="entry name" value="PrfB"/>
</dbReference>
<dbReference type="InterPro" id="IPR045853">
    <property type="entry name" value="Pep_chain_release_fac_I_sf"/>
</dbReference>
<dbReference type="SUPFAM" id="SSF75620">
    <property type="entry name" value="Release factor"/>
    <property type="match status" value="1"/>
</dbReference>
<comment type="function">
    <text evidence="4">Peptide chain release factor 2 directs the termination of translation in response to the peptide chain termination codons UGA and UAA.</text>
</comment>
<keyword evidence="4" id="KW-0963">Cytoplasm</keyword>
<evidence type="ECO:0000256" key="5">
    <source>
        <dbReference type="NCBIfam" id="TIGR00020"/>
    </source>
</evidence>
<evidence type="ECO:0000256" key="4">
    <source>
        <dbReference type="HAMAP-Rule" id="MF_00094"/>
    </source>
</evidence>
<dbReference type="FunFam" id="3.30.160.20:FF:000010">
    <property type="entry name" value="Peptide chain release factor 2"/>
    <property type="match status" value="1"/>
</dbReference>
<dbReference type="Gene3D" id="1.20.58.410">
    <property type="entry name" value="Release factor"/>
    <property type="match status" value="1"/>
</dbReference>
<evidence type="ECO:0000256" key="1">
    <source>
        <dbReference type="ARBA" id="ARBA00010835"/>
    </source>
</evidence>
<accession>A0A7W4NYP3</accession>
<dbReference type="NCBIfam" id="TIGR00020">
    <property type="entry name" value="prfB"/>
    <property type="match status" value="1"/>
</dbReference>
<comment type="caution">
    <text evidence="8">The sequence shown here is derived from an EMBL/GenBank/DDBJ whole genome shotgun (WGS) entry which is preliminary data.</text>
</comment>
<comment type="similarity">
    <text evidence="1 4">Belongs to the prokaryotic/mitochondrial release factor family.</text>
</comment>
<dbReference type="PROSITE" id="PS00745">
    <property type="entry name" value="RF_PROK_I"/>
    <property type="match status" value="1"/>
</dbReference>
<gene>
    <name evidence="4" type="primary">prfB</name>
    <name evidence="8" type="ORF">HLH35_02880</name>
</gene>
<name>A0A7W4NYP3_9PROT</name>
<feature type="coiled-coil region" evidence="6">
    <location>
        <begin position="68"/>
        <end position="114"/>
    </location>
</feature>
<dbReference type="GO" id="GO:0005737">
    <property type="term" value="C:cytoplasm"/>
    <property type="evidence" value="ECO:0007669"/>
    <property type="project" value="UniProtKB-SubCell"/>
</dbReference>
<dbReference type="Pfam" id="PF00472">
    <property type="entry name" value="RF-1"/>
    <property type="match status" value="1"/>
</dbReference>
<dbReference type="Gene3D" id="3.30.160.20">
    <property type="match status" value="1"/>
</dbReference>
<keyword evidence="6" id="KW-0175">Coiled coil</keyword>
<dbReference type="Proteomes" id="UP000577891">
    <property type="component" value="Unassembled WGS sequence"/>
</dbReference>
<dbReference type="Pfam" id="PF03462">
    <property type="entry name" value="PCRF"/>
    <property type="match status" value="1"/>
</dbReference>
<dbReference type="InterPro" id="IPR000352">
    <property type="entry name" value="Pep_chain_release_fac_I"/>
</dbReference>
<keyword evidence="3 4" id="KW-0648">Protein biosynthesis</keyword>